<keyword evidence="8" id="KW-0963">Cytoplasm</keyword>
<keyword evidence="3 8" id="KW-0378">Hydrolase</keyword>
<evidence type="ECO:0000256" key="8">
    <source>
        <dbReference type="HAMAP-Rule" id="MF_00083"/>
    </source>
</evidence>
<feature type="binding site" evidence="8">
    <location>
        <position position="66"/>
    </location>
    <ligand>
        <name>tRNA</name>
        <dbReference type="ChEBI" id="CHEBI:17843"/>
    </ligand>
</feature>
<reference evidence="11 12" key="1">
    <citation type="submission" date="2019-02" db="EMBL/GenBank/DDBJ databases">
        <authorList>
            <consortium name="Pathogen Informatics"/>
        </authorList>
    </citation>
    <scope>NUCLEOTIDE SEQUENCE [LARGE SCALE GENOMIC DNA]</scope>
    <source>
        <strain evidence="11 12">3012STDY7089603</strain>
    </source>
</reference>
<proteinExistence type="inferred from homology"/>
<dbReference type="EMBL" id="CAACYI010000001">
    <property type="protein sequence ID" value="VFB16148.1"/>
    <property type="molecule type" value="Genomic_DNA"/>
</dbReference>
<dbReference type="FunFam" id="3.40.50.1470:FF:000001">
    <property type="entry name" value="Peptidyl-tRNA hydrolase"/>
    <property type="match status" value="1"/>
</dbReference>
<dbReference type="InterPro" id="IPR036416">
    <property type="entry name" value="Pept_tRNA_hydro_sf"/>
</dbReference>
<feature type="site" description="Stabilizes the basic form of H active site to accept a proton" evidence="8">
    <location>
        <position position="91"/>
    </location>
</feature>
<dbReference type="GO" id="GO:0000049">
    <property type="term" value="F:tRNA binding"/>
    <property type="evidence" value="ECO:0007669"/>
    <property type="project" value="UniProtKB-UniRule"/>
</dbReference>
<comment type="function">
    <text evidence="8">Hydrolyzes ribosome-free peptidyl-tRNAs (with 1 or more amino acids incorporated), which drop off the ribosome during protein synthesis, or as a result of ribosome stalling.</text>
</comment>
<dbReference type="EC" id="3.1.1.29" evidence="1 8"/>
<protein>
    <recommendedName>
        <fullName evidence="7 8">Peptidyl-tRNA hydrolase</fullName>
        <shortName evidence="8">Pth</shortName>
        <ecNumber evidence="1 8">3.1.1.29</ecNumber>
    </recommendedName>
</protein>
<evidence type="ECO:0000256" key="2">
    <source>
        <dbReference type="ARBA" id="ARBA00022555"/>
    </source>
</evidence>
<dbReference type="HAMAP" id="MF_00083">
    <property type="entry name" value="Pept_tRNA_hydro_bact"/>
    <property type="match status" value="1"/>
</dbReference>
<dbReference type="Gene3D" id="3.40.50.1470">
    <property type="entry name" value="Peptidyl-tRNA hydrolase"/>
    <property type="match status" value="1"/>
</dbReference>
<comment type="subcellular location">
    <subcellularLocation>
        <location evidence="8">Cytoplasm</location>
    </subcellularLocation>
</comment>
<comment type="catalytic activity">
    <reaction evidence="6 8 9">
        <text>an N-acyl-L-alpha-aminoacyl-tRNA + H2O = an N-acyl-L-amino acid + a tRNA + H(+)</text>
        <dbReference type="Rhea" id="RHEA:54448"/>
        <dbReference type="Rhea" id="RHEA-COMP:10123"/>
        <dbReference type="Rhea" id="RHEA-COMP:13883"/>
        <dbReference type="ChEBI" id="CHEBI:15377"/>
        <dbReference type="ChEBI" id="CHEBI:15378"/>
        <dbReference type="ChEBI" id="CHEBI:59874"/>
        <dbReference type="ChEBI" id="CHEBI:78442"/>
        <dbReference type="ChEBI" id="CHEBI:138191"/>
        <dbReference type="EC" id="3.1.1.29"/>
    </reaction>
</comment>
<dbReference type="PANTHER" id="PTHR17224:SF1">
    <property type="entry name" value="PEPTIDYL-TRNA HYDROLASE"/>
    <property type="match status" value="1"/>
</dbReference>
<feature type="binding site" evidence="8">
    <location>
        <position position="14"/>
    </location>
    <ligand>
        <name>tRNA</name>
        <dbReference type="ChEBI" id="CHEBI:17843"/>
    </ligand>
</feature>
<dbReference type="GO" id="GO:0005737">
    <property type="term" value="C:cytoplasm"/>
    <property type="evidence" value="ECO:0007669"/>
    <property type="project" value="UniProtKB-SubCell"/>
</dbReference>
<dbReference type="GO" id="GO:0072344">
    <property type="term" value="P:rescue of stalled ribosome"/>
    <property type="evidence" value="ECO:0007669"/>
    <property type="project" value="UniProtKB-UniRule"/>
</dbReference>
<evidence type="ECO:0000256" key="5">
    <source>
        <dbReference type="ARBA" id="ARBA00038063"/>
    </source>
</evidence>
<keyword evidence="4 8" id="KW-0694">RNA-binding</keyword>
<dbReference type="AlphaFoldDB" id="A0A8H2M575"/>
<comment type="similarity">
    <text evidence="5 8 10">Belongs to the PTH family.</text>
</comment>
<evidence type="ECO:0000256" key="4">
    <source>
        <dbReference type="ARBA" id="ARBA00022884"/>
    </source>
</evidence>
<evidence type="ECO:0000256" key="7">
    <source>
        <dbReference type="ARBA" id="ARBA00050038"/>
    </source>
</evidence>
<comment type="caution">
    <text evidence="11">The sequence shown here is derived from an EMBL/GenBank/DDBJ whole genome shotgun (WGS) entry which is preliminary data.</text>
</comment>
<keyword evidence="12" id="KW-1185">Reference proteome</keyword>
<dbReference type="InterPro" id="IPR018171">
    <property type="entry name" value="Pept_tRNA_hydro_CS"/>
</dbReference>
<dbReference type="Pfam" id="PF01195">
    <property type="entry name" value="Pept_tRNA_hydro"/>
    <property type="match status" value="1"/>
</dbReference>
<feature type="active site" description="Proton acceptor" evidence="8">
    <location>
        <position position="19"/>
    </location>
</feature>
<dbReference type="Proteomes" id="UP000377798">
    <property type="component" value="Unassembled WGS sequence"/>
</dbReference>
<keyword evidence="2 8" id="KW-0820">tRNA-binding</keyword>
<organism evidence="11 12">
    <name type="scientific">Urinicoccus massiliensis</name>
    <dbReference type="NCBI Taxonomy" id="1723382"/>
    <lineage>
        <taxon>Bacteria</taxon>
        <taxon>Bacillati</taxon>
        <taxon>Bacillota</taxon>
        <taxon>Tissierellia</taxon>
        <taxon>Tissierellales</taxon>
        <taxon>Peptoniphilaceae</taxon>
        <taxon>Urinicoccus</taxon>
    </lineage>
</organism>
<dbReference type="PROSITE" id="PS01196">
    <property type="entry name" value="PEPT_TRNA_HYDROL_2"/>
    <property type="match status" value="1"/>
</dbReference>
<name>A0A8H2M575_9FIRM</name>
<gene>
    <name evidence="8 11" type="primary">pth</name>
    <name evidence="11" type="ORF">NCTC13150_00665</name>
</gene>
<feature type="binding site" evidence="8">
    <location>
        <position position="112"/>
    </location>
    <ligand>
        <name>tRNA</name>
        <dbReference type="ChEBI" id="CHEBI:17843"/>
    </ligand>
</feature>
<dbReference type="PANTHER" id="PTHR17224">
    <property type="entry name" value="PEPTIDYL-TRNA HYDROLASE"/>
    <property type="match status" value="1"/>
</dbReference>
<evidence type="ECO:0000256" key="1">
    <source>
        <dbReference type="ARBA" id="ARBA00013260"/>
    </source>
</evidence>
<dbReference type="GO" id="GO:0004045">
    <property type="term" value="F:peptidyl-tRNA hydrolase activity"/>
    <property type="evidence" value="ECO:0007669"/>
    <property type="project" value="UniProtKB-UniRule"/>
</dbReference>
<evidence type="ECO:0000256" key="6">
    <source>
        <dbReference type="ARBA" id="ARBA00048707"/>
    </source>
</evidence>
<dbReference type="RefSeq" id="WP_131748661.1">
    <property type="nucleotide sequence ID" value="NZ_CAACYI010000001.1"/>
</dbReference>
<dbReference type="PROSITE" id="PS01195">
    <property type="entry name" value="PEPT_TRNA_HYDROL_1"/>
    <property type="match status" value="1"/>
</dbReference>
<dbReference type="NCBIfam" id="TIGR00447">
    <property type="entry name" value="pth"/>
    <property type="match status" value="1"/>
</dbReference>
<feature type="binding site" evidence="8">
    <location>
        <position position="64"/>
    </location>
    <ligand>
        <name>tRNA</name>
        <dbReference type="ChEBI" id="CHEBI:17843"/>
    </ligand>
</feature>
<sequence length="193" mass="21247">MKVIVGLGNPGKEYENTRHNVGFNVIDLLSQALSIPINKAKCKGLYGQGTRNGEKIFLLKPQTYMNKSGECVQEFIRYFNIPIQDVLVLVDDIDIDFTEIKIKAKGSAGTHNGLKSIIAMTGSQDFPRLKIGVGKKHPGEDLANFVLGRFPRDQQEEMGQCLDRAAEAGIAILDHGVAYGMNHFNGKAKELKS</sequence>
<evidence type="ECO:0000256" key="10">
    <source>
        <dbReference type="RuleBase" id="RU004320"/>
    </source>
</evidence>
<dbReference type="GO" id="GO:0006515">
    <property type="term" value="P:protein quality control for misfolded or incompletely synthesized proteins"/>
    <property type="evidence" value="ECO:0007669"/>
    <property type="project" value="UniProtKB-UniRule"/>
</dbReference>
<evidence type="ECO:0000313" key="12">
    <source>
        <dbReference type="Proteomes" id="UP000377798"/>
    </source>
</evidence>
<evidence type="ECO:0000256" key="3">
    <source>
        <dbReference type="ARBA" id="ARBA00022801"/>
    </source>
</evidence>
<feature type="site" description="Discriminates between blocked and unblocked aminoacyl-tRNA" evidence="8">
    <location>
        <position position="9"/>
    </location>
</feature>
<dbReference type="SUPFAM" id="SSF53178">
    <property type="entry name" value="Peptidyl-tRNA hydrolase-like"/>
    <property type="match status" value="1"/>
</dbReference>
<dbReference type="InterPro" id="IPR001328">
    <property type="entry name" value="Pept_tRNA_hydro"/>
</dbReference>
<evidence type="ECO:0000256" key="9">
    <source>
        <dbReference type="RuleBase" id="RU000673"/>
    </source>
</evidence>
<accession>A0A8H2M575</accession>
<comment type="subunit">
    <text evidence="8">Monomer.</text>
</comment>
<dbReference type="CDD" id="cd00462">
    <property type="entry name" value="PTH"/>
    <property type="match status" value="1"/>
</dbReference>
<comment type="function">
    <text evidence="8">Catalyzes the release of premature peptidyl moieties from peptidyl-tRNA molecules trapped in stalled 50S ribosomal subunits, and thus maintains levels of free tRNAs and 50S ribosomes.</text>
</comment>
<evidence type="ECO:0000313" key="11">
    <source>
        <dbReference type="EMBL" id="VFB16148.1"/>
    </source>
</evidence>